<sequence>MASSTMYNVVLFQYDASGLRVSQLPNVVSYRMRRGVFAVRVSSKRTIDENEASGGAGNVPESLPAPAKLASPAVTRLVAPIPFSSRTHCDPKSPLPKAVVQETLLSPANFGEEPVSSLGFDPFLSSSELKGSDADILSDNSGESEDIKEEGISEGYRSDDEIEWESEEIEAISSLFKGRIPQKPGKLGRKRPSPLSLPHKNRPLGLPSRKNIPKPISRQCILKQVYKNPSFLIQLAKQIKDIPEEEDVSSVLNRYARFLRKGSLSMTVRELGHLGLPERALQVFSWAQQQPHMFPDDRILASTVEVLARAHELKVLNLDKFIRLASKSVYEAMVRGFIKGGNLKLACKLLHSAKEGKRILDASVYSKLILELAKNPDKSILVLNLLEELAEREHLNLSPQDCTAVMKSCVRLEKYEIVEVLYDWFRKSGSYPSIVMYTTLIHSRFSEKKYREAMAIIWEMEASSYLLDLPAYRVAIKLFVALNDLPRTVRYFSKLKEAGFSPTFDIYRNVFQIYASYGRQAKCRDICREAGMAGFHLEENIMRNSK</sequence>
<comment type="caution">
    <text evidence="3">The sequence shown here is derived from an EMBL/GenBank/DDBJ whole genome shotgun (WGS) entry which is preliminary data.</text>
</comment>
<dbReference type="Proteomes" id="UP001454036">
    <property type="component" value="Unassembled WGS sequence"/>
</dbReference>
<dbReference type="PANTHER" id="PTHR47930:SF2">
    <property type="entry name" value="PENTATRICOPEPTIDE REPEAT PROTEIN (AFU_ORTHOLOGUE AFUA_8G04250)"/>
    <property type="match status" value="1"/>
</dbReference>
<dbReference type="Gene3D" id="1.25.40.10">
    <property type="entry name" value="Tetratricopeptide repeat domain"/>
    <property type="match status" value="2"/>
</dbReference>
<feature type="region of interest" description="Disordered" evidence="2">
    <location>
        <begin position="179"/>
        <end position="209"/>
    </location>
</feature>
<evidence type="ECO:0000313" key="4">
    <source>
        <dbReference type="Proteomes" id="UP001454036"/>
    </source>
</evidence>
<evidence type="ECO:0000313" key="3">
    <source>
        <dbReference type="EMBL" id="GAA0149697.1"/>
    </source>
</evidence>
<protein>
    <recommendedName>
        <fullName evidence="5">Pentatricopeptide repeat-containing protein</fullName>
    </recommendedName>
</protein>
<evidence type="ECO:0008006" key="5">
    <source>
        <dbReference type="Google" id="ProtNLM"/>
    </source>
</evidence>
<dbReference type="PANTHER" id="PTHR47930">
    <property type="entry name" value="YALI0C12947P"/>
    <property type="match status" value="1"/>
</dbReference>
<evidence type="ECO:0000256" key="1">
    <source>
        <dbReference type="ARBA" id="ARBA00022737"/>
    </source>
</evidence>
<accession>A0AAV3PI46</accession>
<proteinExistence type="predicted"/>
<feature type="region of interest" description="Disordered" evidence="2">
    <location>
        <begin position="131"/>
        <end position="160"/>
    </location>
</feature>
<evidence type="ECO:0000256" key="2">
    <source>
        <dbReference type="SAM" id="MobiDB-lite"/>
    </source>
</evidence>
<dbReference type="InterPro" id="IPR002885">
    <property type="entry name" value="PPR_rpt"/>
</dbReference>
<name>A0AAV3PI46_LITER</name>
<keyword evidence="1" id="KW-0677">Repeat</keyword>
<dbReference type="Pfam" id="PF13812">
    <property type="entry name" value="PPR_3"/>
    <property type="match status" value="1"/>
</dbReference>
<gene>
    <name evidence="3" type="ORF">LIER_08810</name>
</gene>
<organism evidence="3 4">
    <name type="scientific">Lithospermum erythrorhizon</name>
    <name type="common">Purple gromwell</name>
    <name type="synonym">Lithospermum officinale var. erythrorhizon</name>
    <dbReference type="NCBI Taxonomy" id="34254"/>
    <lineage>
        <taxon>Eukaryota</taxon>
        <taxon>Viridiplantae</taxon>
        <taxon>Streptophyta</taxon>
        <taxon>Embryophyta</taxon>
        <taxon>Tracheophyta</taxon>
        <taxon>Spermatophyta</taxon>
        <taxon>Magnoliopsida</taxon>
        <taxon>eudicotyledons</taxon>
        <taxon>Gunneridae</taxon>
        <taxon>Pentapetalae</taxon>
        <taxon>asterids</taxon>
        <taxon>lamiids</taxon>
        <taxon>Boraginales</taxon>
        <taxon>Boraginaceae</taxon>
        <taxon>Boraginoideae</taxon>
        <taxon>Lithospermeae</taxon>
        <taxon>Lithospermum</taxon>
    </lineage>
</organism>
<dbReference type="EMBL" id="BAABME010001452">
    <property type="protein sequence ID" value="GAA0149697.1"/>
    <property type="molecule type" value="Genomic_DNA"/>
</dbReference>
<dbReference type="AlphaFoldDB" id="A0AAV3PI46"/>
<reference evidence="3 4" key="1">
    <citation type="submission" date="2024-01" db="EMBL/GenBank/DDBJ databases">
        <title>The complete chloroplast genome sequence of Lithospermum erythrorhizon: insights into the phylogenetic relationship among Boraginaceae species and the maternal lineages of purple gromwells.</title>
        <authorList>
            <person name="Okada T."/>
            <person name="Watanabe K."/>
        </authorList>
    </citation>
    <scope>NUCLEOTIDE SEQUENCE [LARGE SCALE GENOMIC DNA]</scope>
</reference>
<dbReference type="InterPro" id="IPR011990">
    <property type="entry name" value="TPR-like_helical_dom_sf"/>
</dbReference>
<keyword evidence="4" id="KW-1185">Reference proteome</keyword>